<dbReference type="EMBL" id="JAJFAZ020000001">
    <property type="protein sequence ID" value="KAI5350056.1"/>
    <property type="molecule type" value="Genomic_DNA"/>
</dbReference>
<protein>
    <submittedName>
        <fullName evidence="1">Uncharacterized protein</fullName>
    </submittedName>
</protein>
<accession>A0AAD4WZP5</accession>
<dbReference type="Proteomes" id="UP001054821">
    <property type="component" value="Chromosome 1"/>
</dbReference>
<name>A0AAD4WZP5_PRUDU</name>
<evidence type="ECO:0000313" key="2">
    <source>
        <dbReference type="Proteomes" id="UP001054821"/>
    </source>
</evidence>
<reference evidence="1 2" key="1">
    <citation type="journal article" date="2022" name="G3 (Bethesda)">
        <title>Whole-genome sequence and methylome profiling of the almond [Prunus dulcis (Mill.) D.A. Webb] cultivar 'Nonpareil'.</title>
        <authorList>
            <person name="D'Amico-Willman K.M."/>
            <person name="Ouma W.Z."/>
            <person name="Meulia T."/>
            <person name="Sideli G.M."/>
            <person name="Gradziel T.M."/>
            <person name="Fresnedo-Ramirez J."/>
        </authorList>
    </citation>
    <scope>NUCLEOTIDE SEQUENCE [LARGE SCALE GENOMIC DNA]</scope>
    <source>
        <strain evidence="1">Clone GOH B32 T37-40</strain>
    </source>
</reference>
<evidence type="ECO:0000313" key="1">
    <source>
        <dbReference type="EMBL" id="KAI5350056.1"/>
    </source>
</evidence>
<proteinExistence type="predicted"/>
<sequence length="218" mass="24570">MRIFLVRSMGNHRTKSMRTDCEGTDSNVPTKKGSRAVVGVNAGGTSIHASRSVWAADTGHYVDFLMRDKQDASCHSTASTFGHGDQGVEVSMHFPTEGVLRVVNGNAKWPSISEEDIAIIERLRQLVMLDNRYFKMLLSFGNWFKEGLIGQVEKLKRDKEEIKLFTYLLEGMKTFGEARRRLQSRQLKKAKEAATTRKAYLQITGSLVIKDVGIFWVP</sequence>
<comment type="caution">
    <text evidence="1">The sequence shown here is derived from an EMBL/GenBank/DDBJ whole genome shotgun (WGS) entry which is preliminary data.</text>
</comment>
<keyword evidence="2" id="KW-1185">Reference proteome</keyword>
<gene>
    <name evidence="1" type="ORF">L3X38_002947</name>
</gene>
<dbReference type="AlphaFoldDB" id="A0AAD4WZP5"/>
<organism evidence="1 2">
    <name type="scientific">Prunus dulcis</name>
    <name type="common">Almond</name>
    <name type="synonym">Amygdalus dulcis</name>
    <dbReference type="NCBI Taxonomy" id="3755"/>
    <lineage>
        <taxon>Eukaryota</taxon>
        <taxon>Viridiplantae</taxon>
        <taxon>Streptophyta</taxon>
        <taxon>Embryophyta</taxon>
        <taxon>Tracheophyta</taxon>
        <taxon>Spermatophyta</taxon>
        <taxon>Magnoliopsida</taxon>
        <taxon>eudicotyledons</taxon>
        <taxon>Gunneridae</taxon>
        <taxon>Pentapetalae</taxon>
        <taxon>rosids</taxon>
        <taxon>fabids</taxon>
        <taxon>Rosales</taxon>
        <taxon>Rosaceae</taxon>
        <taxon>Amygdaloideae</taxon>
        <taxon>Amygdaleae</taxon>
        <taxon>Prunus</taxon>
    </lineage>
</organism>